<dbReference type="Pfam" id="PF20519">
    <property type="entry name" value="Polycystin_dom"/>
    <property type="match status" value="1"/>
</dbReference>
<dbReference type="InterPro" id="IPR000203">
    <property type="entry name" value="GPS"/>
</dbReference>
<dbReference type="CDD" id="cd01752">
    <property type="entry name" value="PLAT_polycystin"/>
    <property type="match status" value="1"/>
</dbReference>
<dbReference type="Pfam" id="PF01477">
    <property type="entry name" value="PLAT"/>
    <property type="match status" value="1"/>
</dbReference>
<comment type="caution">
    <text evidence="12">The sequence shown here is derived from an EMBL/GenBank/DDBJ whole genome shotgun (WGS) entry which is preliminary data.</text>
</comment>
<proteinExistence type="inferred from homology"/>
<dbReference type="InterPro" id="IPR051223">
    <property type="entry name" value="Polycystin"/>
</dbReference>
<dbReference type="InterPro" id="IPR002859">
    <property type="entry name" value="PKD/REJ-like"/>
</dbReference>
<keyword evidence="14" id="KW-1185">Reference proteome</keyword>
<dbReference type="Pfam" id="PF02010">
    <property type="entry name" value="REJ"/>
    <property type="match status" value="1"/>
</dbReference>
<dbReference type="SMART" id="SM00303">
    <property type="entry name" value="GPS"/>
    <property type="match status" value="1"/>
</dbReference>
<reference evidence="12" key="1">
    <citation type="submission" date="2021-02" db="EMBL/GenBank/DDBJ databases">
        <authorList>
            <person name="Nowell W R."/>
        </authorList>
    </citation>
    <scope>NUCLEOTIDE SEQUENCE</scope>
</reference>
<feature type="transmembrane region" description="Helical" evidence="10">
    <location>
        <begin position="1325"/>
        <end position="1347"/>
    </location>
</feature>
<dbReference type="FunFam" id="2.60.60.20:FF:000022">
    <property type="entry name" value="Uncharacterized protein"/>
    <property type="match status" value="1"/>
</dbReference>
<dbReference type="SMART" id="SM00308">
    <property type="entry name" value="LH2"/>
    <property type="match status" value="1"/>
</dbReference>
<organism evidence="12 14">
    <name type="scientific">Adineta ricciae</name>
    <name type="common">Rotifer</name>
    <dbReference type="NCBI Taxonomy" id="249248"/>
    <lineage>
        <taxon>Eukaryota</taxon>
        <taxon>Metazoa</taxon>
        <taxon>Spiralia</taxon>
        <taxon>Gnathifera</taxon>
        <taxon>Rotifera</taxon>
        <taxon>Eurotatoria</taxon>
        <taxon>Bdelloidea</taxon>
        <taxon>Adinetida</taxon>
        <taxon>Adinetidae</taxon>
        <taxon>Adineta</taxon>
    </lineage>
</organism>
<feature type="disulfide bond" evidence="8">
    <location>
        <begin position="1686"/>
        <end position="1695"/>
    </location>
</feature>
<comment type="similarity">
    <text evidence="2">Belongs to the polycystin family.</text>
</comment>
<evidence type="ECO:0000256" key="8">
    <source>
        <dbReference type="PIRSR" id="PIRSR603915-2"/>
    </source>
</evidence>
<evidence type="ECO:0000256" key="10">
    <source>
        <dbReference type="SAM" id="Phobius"/>
    </source>
</evidence>
<dbReference type="GO" id="GO:0050982">
    <property type="term" value="P:detection of mechanical stimulus"/>
    <property type="evidence" value="ECO:0007669"/>
    <property type="project" value="TreeGrafter"/>
</dbReference>
<sequence length="2138" mass="243168">METSAIQTTEIMSTVTVSSLIPSITSNMYTTINSTRSTNVSTTKNVTQSNQLFSTTTTTSQVLTTQQSCYAPTITLTPGQSSLVSPLQYRRSQDFSITSMTVFNCSGSLSTITKWTITNCTSICSDQLQMDQTITTTSSELYIPAKTLGYGIYKLTLNVTMPDTPSLKASSAVYVQIIQSDITVNFIQLALSLMTYGYEQDILFDPGTYSIDPDQDQFDAANWNYKYYCRIYDLNNFPNINGSLLTIDDSRTDLLNPSCLLNRSDNRTTLIYKNSTLSPNSSLTILSGSLRTNQTYQFMISMTNRQNPSITSTGYLLVKIADKIPKLIVIGCVLSQMCVGSPQFQLVNPTTQIALYSTCISNCVNIQNIQWNVYQGLQNSSSNSTQWILFNQMNLYNNIWFFGTNTINFTSTNLLFLNNPQTSLWQFEVIYTFTSEIVSNTKNFIINEPPTNGSCSIDPLNGTITTLFTVTCLNWLDTNGIKDYSLYTWTTDPTQRTMIVFSPVSTFQVRLPSGNNETSLVNIIIVIRDLFDCTTELSMSSISVTVNLADVTDFINVLQAPSTETNNNQFVQLLSSKNQNAIGQVVTSLSQQFNSMNTGSVNNAVSSGIPAASISVSSLGSSSSQTTSTPMNETAMNEYKKELNSQANVRDYMMSFLTNLSITTTSSIQLQASSLAQLTQATSQLTRSALTIASSQCYQLAVALYSMARKMTYEDIQTISTQLTQCATNVLTGVNGILQDRTPVLDLDLSRVNANDYSTGTTQSDRNLYYQQELANIIKAQVTQIVSLITSSLNIYLNIGQNYTINTPQTFMSLETIDSQSLSNKLIKQVGSAQFQIPSNFTLNITDSSSISIRSTMEPLAPFGNSKISSNTNSSTLISLSLLDSSGNAISFQTNENQSIHIFIPRDPNVIISSMKLQNVTSINSSSHNFLFYLQYINITTSPSISVHFEIHPLNTSLAYLFIYKFDQSPQLNSSINLIDGWALFCPSTLTSENIYTYFINNQQTSDHQSLIFGLRELNSTEIIEFCSNNSSVNTYPITDEKFNFTSNYELRIYTSGCYYLDSDNNWKSDGLVVGSLTNHYETECLSTHLTTFAGGFIVLPAPINWSYVFANADFMRNKTIYLTIICITVIYLLLMIYSHYKDKKNIEKLGVTPLADNIKSHEYFYQIIVFTGQRVNAGTKSKVQFVLSGDSGDTQVRTFDDSHRKIFQRGGIDAFVMAVPKSLGLLNYIRIWHDNSGENSSASWFLKYIIVRDLQTMEKFYFIAQRWFAVETDDGLIERVLLVASETEKHTFSYVLSKKTYHSVSDGHLWFSIFSRPPSNKFTCAQRCTCCFVLLYISMLLNIMYYDLSTEAKTSNRTDTASLAFGPLYISPQQIGIGIMVELFSIVPSLLIVQLFRRIRPRQQVSALRQALYELKPSAQISPRDTESTKKTRFSQITFPWWVLFIAYALSFIIIGISILFIIARGIEFGDLKTQKWLTSILSGLFSSIVLTQPIKIVCLAIFFACFCRKSDDDREASEYLDVNNFELEYDEDYLHSFTDYSLFTSRSSKQVNRLNENEVHYAREERLKEIQMWSIIREFGTYLVFLILIFLISFANRDQNSFLQVNHLRNYFLNLRQLDNNYLKISTVAQSWQWIENIFTSKIRTQQWYNNDVAQNLTGYLNDKSNRLIGWSVMRQLRVQSKKCSGEHVISICEDDYSFFNEEKRSFGPGWINETSSGRAYSSSILGAFKYNSSDKLNSYVYRGEHGTYGGGGYVYEFLGSLSDLTSNLSELHQLGWIDEKTRAILIQSTLYNPNVQLFTSVTFLLEFLSSSGVFPTYRFEPINFFVFTSLYQLICTIIYVCFTIYFTINEIRLIFRLRMKYFFQFWSLIECGIIICSWACVGVYMWRFHESNRISKLFEETNGNAYINLELAIYINDLLTFLFGFCCFFGTMKFIHFCRFNSYLSLFSKTLQYAGKEMASFSIMFSIVFMSFICLFYLLFVSTVWSCSTLLSTAQMLSEMTLMKFDTGELIAANAILGPLAFALFMFLTVFVCMSMFISIINDNFRRAQQERIDNEEMFPFMLRRFLCWTGLKKVSELERQAQLDSRMHLQYFDPIENFPDRIAQLLEVTNRLYMDQRNELLRLQKRENLQIRND</sequence>
<feature type="transmembrane region" description="Helical" evidence="10">
    <location>
        <begin position="1577"/>
        <end position="1597"/>
    </location>
</feature>
<evidence type="ECO:0000256" key="5">
    <source>
        <dbReference type="ARBA" id="ARBA00022989"/>
    </source>
</evidence>
<keyword evidence="3 10" id="KW-0812">Transmembrane</keyword>
<dbReference type="Proteomes" id="UP000663828">
    <property type="component" value="Unassembled WGS sequence"/>
</dbReference>
<dbReference type="OrthoDB" id="444119at2759"/>
<feature type="transmembrane region" description="Helical" evidence="10">
    <location>
        <begin position="1440"/>
        <end position="1465"/>
    </location>
</feature>
<dbReference type="PRINTS" id="PR01433">
    <property type="entry name" value="POLYCYSTIN2"/>
</dbReference>
<evidence type="ECO:0000256" key="6">
    <source>
        <dbReference type="ARBA" id="ARBA00023136"/>
    </source>
</evidence>
<dbReference type="InterPro" id="IPR003915">
    <property type="entry name" value="PKD_2"/>
</dbReference>
<keyword evidence="4" id="KW-0732">Signal</keyword>
<evidence type="ECO:0000256" key="3">
    <source>
        <dbReference type="ARBA" id="ARBA00022692"/>
    </source>
</evidence>
<dbReference type="InterPro" id="IPR042060">
    <property type="entry name" value="PLAT_polycystin1"/>
</dbReference>
<name>A0A813VMP4_ADIRI</name>
<feature type="transmembrane region" description="Helical" evidence="10">
    <location>
        <begin position="2014"/>
        <end position="2041"/>
    </location>
</feature>
<dbReference type="InterPro" id="IPR046791">
    <property type="entry name" value="Polycystin_dom"/>
</dbReference>
<evidence type="ECO:0000256" key="7">
    <source>
        <dbReference type="ARBA" id="ARBA00023180"/>
    </source>
</evidence>
<dbReference type="InterPro" id="IPR001024">
    <property type="entry name" value="PLAT/LH2_dom"/>
</dbReference>
<evidence type="ECO:0000256" key="2">
    <source>
        <dbReference type="ARBA" id="ARBA00007200"/>
    </source>
</evidence>
<feature type="transmembrane region" description="Helical" evidence="10">
    <location>
        <begin position="1827"/>
        <end position="1852"/>
    </location>
</feature>
<keyword evidence="6 10" id="KW-0472">Membrane</keyword>
<feature type="transmembrane region" description="Helical" evidence="10">
    <location>
        <begin position="1864"/>
        <end position="1889"/>
    </location>
</feature>
<protein>
    <recommendedName>
        <fullName evidence="11">PLAT domain-containing protein</fullName>
    </recommendedName>
</protein>
<feature type="transmembrane region" description="Helical" evidence="10">
    <location>
        <begin position="1376"/>
        <end position="1397"/>
    </location>
</feature>
<gene>
    <name evidence="13" type="ORF">EDS130_LOCUS35660</name>
    <name evidence="12" type="ORF">XAT740_LOCUS4903</name>
</gene>
<dbReference type="InterPro" id="IPR036392">
    <property type="entry name" value="PLAT/LH2_dom_sf"/>
</dbReference>
<dbReference type="GO" id="GO:0016020">
    <property type="term" value="C:membrane"/>
    <property type="evidence" value="ECO:0007669"/>
    <property type="project" value="UniProtKB-SubCell"/>
</dbReference>
<accession>A0A813VMP4</accession>
<dbReference type="Pfam" id="PF08016">
    <property type="entry name" value="PKD_channel"/>
    <property type="match status" value="1"/>
</dbReference>
<evidence type="ECO:0000256" key="1">
    <source>
        <dbReference type="ARBA" id="ARBA00004141"/>
    </source>
</evidence>
<comment type="subcellular location">
    <subcellularLocation>
        <location evidence="1">Membrane</location>
        <topology evidence="1">Multi-pass membrane protein</topology>
    </subcellularLocation>
</comment>
<feature type="transmembrane region" description="Helical" evidence="10">
    <location>
        <begin position="1121"/>
        <end position="1141"/>
    </location>
</feature>
<dbReference type="PROSITE" id="PS50095">
    <property type="entry name" value="PLAT"/>
    <property type="match status" value="1"/>
</dbReference>
<feature type="transmembrane region" description="Helical" evidence="10">
    <location>
        <begin position="1485"/>
        <end position="1509"/>
    </location>
</feature>
<dbReference type="GO" id="GO:0005509">
    <property type="term" value="F:calcium ion binding"/>
    <property type="evidence" value="ECO:0007669"/>
    <property type="project" value="InterPro"/>
</dbReference>
<keyword evidence="5 10" id="KW-1133">Transmembrane helix</keyword>
<evidence type="ECO:0000259" key="11">
    <source>
        <dbReference type="PROSITE" id="PS50095"/>
    </source>
</evidence>
<dbReference type="PANTHER" id="PTHR10877">
    <property type="entry name" value="POLYCYSTIN FAMILY MEMBER"/>
    <property type="match status" value="1"/>
</dbReference>
<comment type="caution">
    <text evidence="9">Lacks conserved residue(s) required for the propagation of feature annotation.</text>
</comment>
<evidence type="ECO:0000256" key="9">
    <source>
        <dbReference type="PROSITE-ProRule" id="PRU00152"/>
    </source>
</evidence>
<feature type="domain" description="PLAT" evidence="11">
    <location>
        <begin position="1164"/>
        <end position="1283"/>
    </location>
</feature>
<dbReference type="Proteomes" id="UP000663852">
    <property type="component" value="Unassembled WGS sequence"/>
</dbReference>
<dbReference type="EMBL" id="CAJNOR010000206">
    <property type="protein sequence ID" value="CAF0839732.1"/>
    <property type="molecule type" value="Genomic_DNA"/>
</dbReference>
<dbReference type="EMBL" id="CAJNOJ010000317">
    <property type="protein sequence ID" value="CAF1394543.1"/>
    <property type="molecule type" value="Genomic_DNA"/>
</dbReference>
<evidence type="ECO:0000256" key="4">
    <source>
        <dbReference type="ARBA" id="ARBA00022729"/>
    </source>
</evidence>
<evidence type="ECO:0000313" key="13">
    <source>
        <dbReference type="EMBL" id="CAF1394543.1"/>
    </source>
</evidence>
<feature type="transmembrane region" description="Helical" evidence="10">
    <location>
        <begin position="1961"/>
        <end position="1994"/>
    </location>
</feature>
<dbReference type="InterPro" id="IPR013122">
    <property type="entry name" value="PKD1_2_channel"/>
</dbReference>
<feature type="transmembrane region" description="Helical" evidence="10">
    <location>
        <begin position="1921"/>
        <end position="1940"/>
    </location>
</feature>
<evidence type="ECO:0000313" key="12">
    <source>
        <dbReference type="EMBL" id="CAF0839732.1"/>
    </source>
</evidence>
<dbReference type="Gene3D" id="2.60.60.20">
    <property type="entry name" value="PLAT/LH2 domain"/>
    <property type="match status" value="1"/>
</dbReference>
<evidence type="ECO:0000313" key="14">
    <source>
        <dbReference type="Proteomes" id="UP000663828"/>
    </source>
</evidence>
<dbReference type="SUPFAM" id="SSF49723">
    <property type="entry name" value="Lipase/lipooxygenase domain (PLAT/LH2 domain)"/>
    <property type="match status" value="1"/>
</dbReference>
<keyword evidence="7" id="KW-0325">Glycoprotein</keyword>
<dbReference type="PANTHER" id="PTHR10877:SF194">
    <property type="entry name" value="LOCATION OF VULVA DEFECTIVE 1"/>
    <property type="match status" value="1"/>
</dbReference>
<dbReference type="GO" id="GO:0005262">
    <property type="term" value="F:calcium channel activity"/>
    <property type="evidence" value="ECO:0007669"/>
    <property type="project" value="TreeGrafter"/>
</dbReference>